<organism evidence="1 2">
    <name type="scientific">Mycobacterium tuberculosis</name>
    <dbReference type="NCBI Taxonomy" id="1773"/>
    <lineage>
        <taxon>Bacteria</taxon>
        <taxon>Bacillati</taxon>
        <taxon>Actinomycetota</taxon>
        <taxon>Actinomycetes</taxon>
        <taxon>Mycobacteriales</taxon>
        <taxon>Mycobacteriaceae</taxon>
        <taxon>Mycobacterium</taxon>
        <taxon>Mycobacterium tuberculosis complex</taxon>
    </lineage>
</organism>
<protein>
    <submittedName>
        <fullName evidence="1">Uncharacterized protein</fullName>
    </submittedName>
</protein>
<proteinExistence type="predicted"/>
<gene>
    <name evidence="1" type="ORF">ERS007703_04702</name>
</gene>
<reference evidence="2" key="1">
    <citation type="submission" date="2015-03" db="EMBL/GenBank/DDBJ databases">
        <authorList>
            <consortium name="Pathogen Informatics"/>
        </authorList>
    </citation>
    <scope>NUCLEOTIDE SEQUENCE [LARGE SCALE GENOMIC DNA]</scope>
    <source>
        <strain evidence="2">K00500041</strain>
    </source>
</reference>
<name>A0A0U0RSF0_MYCTX</name>
<dbReference type="Proteomes" id="UP000038802">
    <property type="component" value="Unassembled WGS sequence"/>
</dbReference>
<accession>A0A0U0RSF0</accession>
<evidence type="ECO:0000313" key="2">
    <source>
        <dbReference type="Proteomes" id="UP000038802"/>
    </source>
</evidence>
<dbReference type="AlphaFoldDB" id="A0A0U0RSF0"/>
<sequence>MRVNGQVDSHILGFFGGPHGLAVGGRPVRVPVRLQGLADQPHVQVESDAGDVSGLLDAEHVAGTADL</sequence>
<evidence type="ECO:0000313" key="1">
    <source>
        <dbReference type="EMBL" id="COX06292.1"/>
    </source>
</evidence>
<dbReference type="EMBL" id="CSAE01000901">
    <property type="protein sequence ID" value="COX06292.1"/>
    <property type="molecule type" value="Genomic_DNA"/>
</dbReference>